<organism evidence="8 9">
    <name type="scientific">Cohnella endophytica</name>
    <dbReference type="NCBI Taxonomy" id="2419778"/>
    <lineage>
        <taxon>Bacteria</taxon>
        <taxon>Bacillati</taxon>
        <taxon>Bacillota</taxon>
        <taxon>Bacilli</taxon>
        <taxon>Bacillales</taxon>
        <taxon>Paenibacillaceae</taxon>
        <taxon>Cohnella</taxon>
    </lineage>
</organism>
<dbReference type="Proteomes" id="UP000282076">
    <property type="component" value="Unassembled WGS sequence"/>
</dbReference>
<keyword evidence="2" id="KW-0547">Nucleotide-binding</keyword>
<name>A0A494XVF9_9BACL</name>
<keyword evidence="6" id="KW-0812">Transmembrane</keyword>
<keyword evidence="9" id="KW-1185">Reference proteome</keyword>
<dbReference type="InterPro" id="IPR003594">
    <property type="entry name" value="HATPase_dom"/>
</dbReference>
<dbReference type="GO" id="GO:0005524">
    <property type="term" value="F:ATP binding"/>
    <property type="evidence" value="ECO:0007669"/>
    <property type="project" value="UniProtKB-KW"/>
</dbReference>
<dbReference type="InterPro" id="IPR036890">
    <property type="entry name" value="HATPase_C_sf"/>
</dbReference>
<dbReference type="Gene3D" id="6.10.340.10">
    <property type="match status" value="1"/>
</dbReference>
<evidence type="ECO:0000256" key="6">
    <source>
        <dbReference type="SAM" id="Phobius"/>
    </source>
</evidence>
<dbReference type="InterPro" id="IPR050640">
    <property type="entry name" value="Bact_2-comp_sensor_kinase"/>
</dbReference>
<feature type="transmembrane region" description="Helical" evidence="6">
    <location>
        <begin position="20"/>
        <end position="40"/>
    </location>
</feature>
<evidence type="ECO:0000256" key="2">
    <source>
        <dbReference type="ARBA" id="ARBA00022741"/>
    </source>
</evidence>
<evidence type="ECO:0000256" key="3">
    <source>
        <dbReference type="ARBA" id="ARBA00022777"/>
    </source>
</evidence>
<sequence>MRWSSMLLSPFRFRKVRSRFMVAMILLSVSPLFLLGYISFNIAKDTLTLNNEQTNIDHLQTSSEVADLIFRNIVSLNRSIVLNDEIRNDLRDSKVNSSMQQIEMNATTIDRLQKLINSNSYDTRYVDSLCVIDLYYQTYCMGRSDDAGIYETPTKKHDIEETDWYKEAVDAKGRVVFFSNNVLGDKSDVFSTVKLFRDSEDPHGRPIGLLIVNLSKSMFSRVFIGVHNNGTFMAVDSAQGALKVVYKDAKSIALPVMEGSLSDTVNKLRGQGYLVSEYRNQTTGWTLMHLIQKKELLKQSNRIGTATALIATAIALVALLLSVIISGTITKPLIQIKKMMVDWNKGIREFDGKFSKDEVGTIGETFKRISSENEELTERLIHSELKEREAELRSLQAQIKPHFLYNTLDSIYWMARLKKHEEAAQMALSLSESFKLSLNKGKETIPVFKELQHIQHYMTIQNIRYNNRFTYRANIEESIMNTEILKLIVQPLVENAIYHGLEPKLGDGKIEVSGRKDGDYFVFVVEDDGVGIEDMSVTQQGYGLTNVRERIVLYYGASSSFRITSGAGVGTKVEVRFKPYNEEA</sequence>
<dbReference type="Pfam" id="PF06580">
    <property type="entry name" value="His_kinase"/>
    <property type="match status" value="1"/>
</dbReference>
<evidence type="ECO:0000313" key="8">
    <source>
        <dbReference type="EMBL" id="RKP52926.1"/>
    </source>
</evidence>
<dbReference type="PANTHER" id="PTHR34220">
    <property type="entry name" value="SENSOR HISTIDINE KINASE YPDA"/>
    <property type="match status" value="1"/>
</dbReference>
<keyword evidence="1" id="KW-0808">Transferase</keyword>
<keyword evidence="4" id="KW-0067">ATP-binding</keyword>
<dbReference type="InterPro" id="IPR010559">
    <property type="entry name" value="Sig_transdc_His_kin_internal"/>
</dbReference>
<dbReference type="InterPro" id="IPR005467">
    <property type="entry name" value="His_kinase_dom"/>
</dbReference>
<proteinExistence type="predicted"/>
<keyword evidence="6" id="KW-1133">Transmembrane helix</keyword>
<accession>A0A494XVF9</accession>
<protein>
    <submittedName>
        <fullName evidence="8">Sensor histidine kinase</fullName>
    </submittedName>
</protein>
<keyword evidence="6" id="KW-0472">Membrane</keyword>
<dbReference type="GO" id="GO:0016020">
    <property type="term" value="C:membrane"/>
    <property type="evidence" value="ECO:0007669"/>
    <property type="project" value="InterPro"/>
</dbReference>
<dbReference type="RefSeq" id="WP_120977670.1">
    <property type="nucleotide sequence ID" value="NZ_RBZM01000006.1"/>
</dbReference>
<evidence type="ECO:0000256" key="5">
    <source>
        <dbReference type="ARBA" id="ARBA00023012"/>
    </source>
</evidence>
<evidence type="ECO:0000259" key="7">
    <source>
        <dbReference type="PROSITE" id="PS50109"/>
    </source>
</evidence>
<keyword evidence="3 8" id="KW-0418">Kinase</keyword>
<dbReference type="PANTHER" id="PTHR34220:SF7">
    <property type="entry name" value="SENSOR HISTIDINE KINASE YPDA"/>
    <property type="match status" value="1"/>
</dbReference>
<evidence type="ECO:0000256" key="4">
    <source>
        <dbReference type="ARBA" id="ARBA00022840"/>
    </source>
</evidence>
<comment type="caution">
    <text evidence="8">The sequence shown here is derived from an EMBL/GenBank/DDBJ whole genome shotgun (WGS) entry which is preliminary data.</text>
</comment>
<dbReference type="SUPFAM" id="SSF55874">
    <property type="entry name" value="ATPase domain of HSP90 chaperone/DNA topoisomerase II/histidine kinase"/>
    <property type="match status" value="1"/>
</dbReference>
<dbReference type="OrthoDB" id="9776552at2"/>
<dbReference type="GO" id="GO:0000155">
    <property type="term" value="F:phosphorelay sensor kinase activity"/>
    <property type="evidence" value="ECO:0007669"/>
    <property type="project" value="InterPro"/>
</dbReference>
<dbReference type="Pfam" id="PF02518">
    <property type="entry name" value="HATPase_c"/>
    <property type="match status" value="1"/>
</dbReference>
<feature type="domain" description="Histidine kinase" evidence="7">
    <location>
        <begin position="485"/>
        <end position="581"/>
    </location>
</feature>
<dbReference type="SMART" id="SM00387">
    <property type="entry name" value="HATPase_c"/>
    <property type="match status" value="1"/>
</dbReference>
<dbReference type="EMBL" id="RBZM01000006">
    <property type="protein sequence ID" value="RKP52926.1"/>
    <property type="molecule type" value="Genomic_DNA"/>
</dbReference>
<gene>
    <name evidence="8" type="ORF">D7Z26_14325</name>
</gene>
<keyword evidence="5" id="KW-0902">Two-component regulatory system</keyword>
<evidence type="ECO:0000313" key="9">
    <source>
        <dbReference type="Proteomes" id="UP000282076"/>
    </source>
</evidence>
<reference evidence="8 9" key="1">
    <citation type="submission" date="2018-10" db="EMBL/GenBank/DDBJ databases">
        <title>Cohnella sp. M2MS4P-1, whole genome shotgun sequence.</title>
        <authorList>
            <person name="Tuo L."/>
        </authorList>
    </citation>
    <scope>NUCLEOTIDE SEQUENCE [LARGE SCALE GENOMIC DNA]</scope>
    <source>
        <strain evidence="8 9">M2MS4P-1</strain>
    </source>
</reference>
<dbReference type="Gene3D" id="3.30.565.10">
    <property type="entry name" value="Histidine kinase-like ATPase, C-terminal domain"/>
    <property type="match status" value="1"/>
</dbReference>
<evidence type="ECO:0000256" key="1">
    <source>
        <dbReference type="ARBA" id="ARBA00022679"/>
    </source>
</evidence>
<feature type="transmembrane region" description="Helical" evidence="6">
    <location>
        <begin position="308"/>
        <end position="330"/>
    </location>
</feature>
<dbReference type="AlphaFoldDB" id="A0A494XVF9"/>
<dbReference type="PROSITE" id="PS50109">
    <property type="entry name" value="HIS_KIN"/>
    <property type="match status" value="1"/>
</dbReference>